<evidence type="ECO:0000313" key="1">
    <source>
        <dbReference type="EMBL" id="CAL1261575.1"/>
    </source>
</evidence>
<proteinExistence type="predicted"/>
<reference evidence="1 2" key="1">
    <citation type="submission" date="2024-04" db="EMBL/GenBank/DDBJ databases">
        <authorList>
            <person name="Rising A."/>
            <person name="Reimegard J."/>
            <person name="Sonavane S."/>
            <person name="Akerstrom W."/>
            <person name="Nylinder S."/>
            <person name="Hedman E."/>
            <person name="Kallberg Y."/>
        </authorList>
    </citation>
    <scope>NUCLEOTIDE SEQUENCE [LARGE SCALE GENOMIC DNA]</scope>
</reference>
<organism evidence="1 2">
    <name type="scientific">Larinioides sclopetarius</name>
    <dbReference type="NCBI Taxonomy" id="280406"/>
    <lineage>
        <taxon>Eukaryota</taxon>
        <taxon>Metazoa</taxon>
        <taxon>Ecdysozoa</taxon>
        <taxon>Arthropoda</taxon>
        <taxon>Chelicerata</taxon>
        <taxon>Arachnida</taxon>
        <taxon>Araneae</taxon>
        <taxon>Araneomorphae</taxon>
        <taxon>Entelegynae</taxon>
        <taxon>Araneoidea</taxon>
        <taxon>Araneidae</taxon>
        <taxon>Larinioides</taxon>
    </lineage>
</organism>
<name>A0AAV1YRM5_9ARAC</name>
<gene>
    <name evidence="1" type="ORF">LARSCL_LOCUS477</name>
</gene>
<dbReference type="EMBL" id="CAXIEN010000002">
    <property type="protein sequence ID" value="CAL1261575.1"/>
    <property type="molecule type" value="Genomic_DNA"/>
</dbReference>
<dbReference type="AlphaFoldDB" id="A0AAV1YRM5"/>
<sequence length="199" mass="23022">MARLEKSRKGNIDVESFISTYKKEEHWQDDMEENLPDTYEGESKNKEKEMRHMTNTKAKCWQDINLSAWLGQCDEEQTKTPVSSEELFCMTRRESSSELALDPYSQSKGCECPIMHTPRGQEILYFKLPPKNQVLDEDCATDENFRYTENTYIGGLSSSFFNFNTSAVGTEVFPWLKISSDQLYNLCDFEPSCGFGYKV</sequence>
<dbReference type="Proteomes" id="UP001497382">
    <property type="component" value="Unassembled WGS sequence"/>
</dbReference>
<evidence type="ECO:0000313" key="2">
    <source>
        <dbReference type="Proteomes" id="UP001497382"/>
    </source>
</evidence>
<protein>
    <submittedName>
        <fullName evidence="1">Uncharacterized protein</fullName>
    </submittedName>
</protein>
<accession>A0AAV1YRM5</accession>
<comment type="caution">
    <text evidence="1">The sequence shown here is derived from an EMBL/GenBank/DDBJ whole genome shotgun (WGS) entry which is preliminary data.</text>
</comment>
<keyword evidence="2" id="KW-1185">Reference proteome</keyword>